<evidence type="ECO:0000313" key="12">
    <source>
        <dbReference type="Proteomes" id="UP000288024"/>
    </source>
</evidence>
<dbReference type="GO" id="GO:0000160">
    <property type="term" value="P:phosphorelay signal transduction system"/>
    <property type="evidence" value="ECO:0007669"/>
    <property type="project" value="UniProtKB-KW"/>
</dbReference>
<keyword evidence="3 8" id="KW-0597">Phosphoprotein</keyword>
<evidence type="ECO:0000256" key="2">
    <source>
        <dbReference type="ARBA" id="ARBA00022490"/>
    </source>
</evidence>
<evidence type="ECO:0000256" key="3">
    <source>
        <dbReference type="ARBA" id="ARBA00022553"/>
    </source>
</evidence>
<dbReference type="CDD" id="cd17536">
    <property type="entry name" value="REC_YesN-like"/>
    <property type="match status" value="1"/>
</dbReference>
<accession>A0A3S2W281</accession>
<keyword evidence="7" id="KW-0804">Transcription</keyword>
<dbReference type="RefSeq" id="WP_127740199.1">
    <property type="nucleotide sequence ID" value="NZ_JARMUY010000016.1"/>
</dbReference>
<evidence type="ECO:0000256" key="6">
    <source>
        <dbReference type="ARBA" id="ARBA00023125"/>
    </source>
</evidence>
<evidence type="ECO:0000259" key="10">
    <source>
        <dbReference type="PROSITE" id="PS50110"/>
    </source>
</evidence>
<dbReference type="AlphaFoldDB" id="A0A3S2W281"/>
<dbReference type="InterPro" id="IPR011006">
    <property type="entry name" value="CheY-like_superfamily"/>
</dbReference>
<dbReference type="InterPro" id="IPR009057">
    <property type="entry name" value="Homeodomain-like_sf"/>
</dbReference>
<name>A0A3S2W281_9BACI</name>
<dbReference type="SMART" id="SM00448">
    <property type="entry name" value="REC"/>
    <property type="match status" value="1"/>
</dbReference>
<protein>
    <submittedName>
        <fullName evidence="11">Response regulator</fullName>
    </submittedName>
</protein>
<dbReference type="InterPro" id="IPR018060">
    <property type="entry name" value="HTH_AraC"/>
</dbReference>
<dbReference type="PANTHER" id="PTHR42713:SF3">
    <property type="entry name" value="TRANSCRIPTIONAL REGULATORY PROTEIN HPTR"/>
    <property type="match status" value="1"/>
</dbReference>
<comment type="subcellular location">
    <subcellularLocation>
        <location evidence="1">Cytoplasm</location>
    </subcellularLocation>
</comment>
<feature type="modified residue" description="4-aspartylphosphate" evidence="8">
    <location>
        <position position="54"/>
    </location>
</feature>
<keyword evidence="5" id="KW-0805">Transcription regulation</keyword>
<evidence type="ECO:0000256" key="8">
    <source>
        <dbReference type="PROSITE-ProRule" id="PRU00169"/>
    </source>
</evidence>
<evidence type="ECO:0000256" key="1">
    <source>
        <dbReference type="ARBA" id="ARBA00004496"/>
    </source>
</evidence>
<dbReference type="SUPFAM" id="SSF46689">
    <property type="entry name" value="Homeodomain-like"/>
    <property type="match status" value="2"/>
</dbReference>
<dbReference type="InterPro" id="IPR020449">
    <property type="entry name" value="Tscrpt_reg_AraC-type_HTH"/>
</dbReference>
<dbReference type="PROSITE" id="PS00041">
    <property type="entry name" value="HTH_ARAC_FAMILY_1"/>
    <property type="match status" value="1"/>
</dbReference>
<comment type="caution">
    <text evidence="11">The sequence shown here is derived from an EMBL/GenBank/DDBJ whole genome shotgun (WGS) entry which is preliminary data.</text>
</comment>
<proteinExistence type="predicted"/>
<gene>
    <name evidence="11" type="ORF">EM808_20355</name>
</gene>
<dbReference type="Gene3D" id="1.10.10.60">
    <property type="entry name" value="Homeodomain-like"/>
    <property type="match status" value="2"/>
</dbReference>
<evidence type="ECO:0000256" key="4">
    <source>
        <dbReference type="ARBA" id="ARBA00023012"/>
    </source>
</evidence>
<dbReference type="SMART" id="SM00342">
    <property type="entry name" value="HTH_ARAC"/>
    <property type="match status" value="1"/>
</dbReference>
<dbReference type="SUPFAM" id="SSF52172">
    <property type="entry name" value="CheY-like"/>
    <property type="match status" value="1"/>
</dbReference>
<keyword evidence="4" id="KW-0902">Two-component regulatory system</keyword>
<dbReference type="Proteomes" id="UP000288024">
    <property type="component" value="Unassembled WGS sequence"/>
</dbReference>
<evidence type="ECO:0000256" key="5">
    <source>
        <dbReference type="ARBA" id="ARBA00023015"/>
    </source>
</evidence>
<evidence type="ECO:0000256" key="7">
    <source>
        <dbReference type="ARBA" id="ARBA00023163"/>
    </source>
</evidence>
<dbReference type="PROSITE" id="PS01124">
    <property type="entry name" value="HTH_ARAC_FAMILY_2"/>
    <property type="match status" value="1"/>
</dbReference>
<dbReference type="PANTHER" id="PTHR42713">
    <property type="entry name" value="HISTIDINE KINASE-RELATED"/>
    <property type="match status" value="1"/>
</dbReference>
<dbReference type="GO" id="GO:0003700">
    <property type="term" value="F:DNA-binding transcription factor activity"/>
    <property type="evidence" value="ECO:0007669"/>
    <property type="project" value="InterPro"/>
</dbReference>
<dbReference type="EMBL" id="RZTZ01000010">
    <property type="protein sequence ID" value="RVT59134.1"/>
    <property type="molecule type" value="Genomic_DNA"/>
</dbReference>
<dbReference type="Pfam" id="PF00072">
    <property type="entry name" value="Response_reg"/>
    <property type="match status" value="1"/>
</dbReference>
<keyword evidence="12" id="KW-1185">Reference proteome</keyword>
<feature type="domain" description="HTH araC/xylS-type" evidence="9">
    <location>
        <begin position="427"/>
        <end position="525"/>
    </location>
</feature>
<dbReference type="Pfam" id="PF17853">
    <property type="entry name" value="GGDEF_2"/>
    <property type="match status" value="1"/>
</dbReference>
<keyword evidence="2" id="KW-0963">Cytoplasm</keyword>
<dbReference type="InterPro" id="IPR018062">
    <property type="entry name" value="HTH_AraC-typ_CS"/>
</dbReference>
<evidence type="ECO:0000313" key="11">
    <source>
        <dbReference type="EMBL" id="RVT59134.1"/>
    </source>
</evidence>
<dbReference type="InterPro" id="IPR001789">
    <property type="entry name" value="Sig_transdc_resp-reg_receiver"/>
</dbReference>
<dbReference type="PRINTS" id="PR00032">
    <property type="entry name" value="HTHARAC"/>
</dbReference>
<dbReference type="PROSITE" id="PS50110">
    <property type="entry name" value="RESPONSE_REGULATORY"/>
    <property type="match status" value="1"/>
</dbReference>
<reference evidence="11 12" key="1">
    <citation type="submission" date="2019-01" db="EMBL/GenBank/DDBJ databases">
        <title>Bacillus sp. M5HDSG1-1, whole genome shotgun sequence.</title>
        <authorList>
            <person name="Tuo L."/>
        </authorList>
    </citation>
    <scope>NUCLEOTIDE SEQUENCE [LARGE SCALE GENOMIC DNA]</scope>
    <source>
        <strain evidence="11 12">M5HDSG1-1</strain>
    </source>
</reference>
<dbReference type="GO" id="GO:0043565">
    <property type="term" value="F:sequence-specific DNA binding"/>
    <property type="evidence" value="ECO:0007669"/>
    <property type="project" value="InterPro"/>
</dbReference>
<evidence type="ECO:0000259" key="9">
    <source>
        <dbReference type="PROSITE" id="PS01124"/>
    </source>
</evidence>
<dbReference type="Gene3D" id="3.40.50.2300">
    <property type="match status" value="1"/>
</dbReference>
<organism evidence="11 12">
    <name type="scientific">Niallia taxi</name>
    <dbReference type="NCBI Taxonomy" id="2499688"/>
    <lineage>
        <taxon>Bacteria</taxon>
        <taxon>Bacillati</taxon>
        <taxon>Bacillota</taxon>
        <taxon>Bacilli</taxon>
        <taxon>Bacillales</taxon>
        <taxon>Bacillaceae</taxon>
        <taxon>Niallia</taxon>
    </lineage>
</organism>
<dbReference type="Pfam" id="PF12833">
    <property type="entry name" value="HTH_18"/>
    <property type="match status" value="1"/>
</dbReference>
<dbReference type="InterPro" id="IPR051552">
    <property type="entry name" value="HptR"/>
</dbReference>
<dbReference type="InterPro" id="IPR041522">
    <property type="entry name" value="CdaR_GGDEF"/>
</dbReference>
<keyword evidence="6" id="KW-0238">DNA-binding</keyword>
<dbReference type="GO" id="GO:0005737">
    <property type="term" value="C:cytoplasm"/>
    <property type="evidence" value="ECO:0007669"/>
    <property type="project" value="UniProtKB-SubCell"/>
</dbReference>
<sequence>MKVLIVDDEKHVREGIRLLANWEENNIEEIYEASNGEDAIQLIERYKPELIFSDMKMPKMDGTKLLEWIKENRPTSKTVVITGYDDYDYMRKAIHFNSFDYLLKPVDPEILNNTLKNAVEKWNEEELDRKKKLNFDQLVNKMKPAYRDRKLTHFLTSRSVNEEVFREFQFYLASEYRVAVMSLTEKTIEQFNKDRELAYFSILNIISEALNEKRAGIAFRYLANKGEIAIILWNKAEDVDRQLTEIYQKIRATFNISCPIAVGGPVSELAKLMDSYELGKEQLLSMNVLEKRETRVYIKPVLPKLEWKSLMKHNTAIKMAMQTGEIGAFTDIIQQIENEFTENGFLSWKQLLHFEKEYRIVGERWYKHFQIPLPSAWDSDSNRIDAFFEPEGSFLLEEYKAYIKREIAVFLKKVKRAASSKESSIIYEIEKYVIANFNRDVKLQELSEQFYISREYISRKFKKEFHVTITDYLTKIRVEKAKSLLANSSLKIYEIANLVGYQDDKYFRKLFKKTVGVTPNEYRDSKISG</sequence>
<feature type="domain" description="Response regulatory" evidence="10">
    <location>
        <begin position="2"/>
        <end position="119"/>
    </location>
</feature>